<dbReference type="GO" id="GO:0046872">
    <property type="term" value="F:metal ion binding"/>
    <property type="evidence" value="ECO:0007669"/>
    <property type="project" value="UniProtKB-KW"/>
</dbReference>
<evidence type="ECO:0000256" key="9">
    <source>
        <dbReference type="ARBA" id="ARBA00029440"/>
    </source>
</evidence>
<dbReference type="NCBIfam" id="TIGR02144">
    <property type="entry name" value="LysX_arch"/>
    <property type="match status" value="1"/>
</dbReference>
<keyword evidence="6 10" id="KW-0547">Nucleotide-binding</keyword>
<comment type="similarity">
    <text evidence="2">Belongs to the RimK family. LysX subfamily.</text>
</comment>
<dbReference type="InterPro" id="IPR011761">
    <property type="entry name" value="ATP-grasp"/>
</dbReference>
<dbReference type="GO" id="GO:0009085">
    <property type="term" value="P:lysine biosynthetic process"/>
    <property type="evidence" value="ECO:0007669"/>
    <property type="project" value="InterPro"/>
</dbReference>
<feature type="domain" description="ATP-grasp" evidence="11">
    <location>
        <begin position="94"/>
        <end position="279"/>
    </location>
</feature>
<dbReference type="InterPro" id="IPR013651">
    <property type="entry name" value="ATP-grasp_RimK-type"/>
</dbReference>
<keyword evidence="4" id="KW-0028">Amino-acid biosynthesis</keyword>
<proteinExistence type="inferred from homology"/>
<organism evidence="12 13">
    <name type="scientific">Stygiolobus caldivivus</name>
    <dbReference type="NCBI Taxonomy" id="2824673"/>
    <lineage>
        <taxon>Archaea</taxon>
        <taxon>Thermoproteota</taxon>
        <taxon>Thermoprotei</taxon>
        <taxon>Sulfolobales</taxon>
        <taxon>Sulfolobaceae</taxon>
        <taxon>Stygiolobus</taxon>
    </lineage>
</organism>
<dbReference type="GO" id="GO:0005524">
    <property type="term" value="F:ATP binding"/>
    <property type="evidence" value="ECO:0007669"/>
    <property type="project" value="UniProtKB-UniRule"/>
</dbReference>
<gene>
    <name evidence="12" type="ORF">KN1_18130</name>
</gene>
<keyword evidence="7 10" id="KW-0067">ATP-binding</keyword>
<dbReference type="GO" id="GO:0043774">
    <property type="term" value="F:coenzyme F420-2 alpha-glutamyl ligase activity"/>
    <property type="evidence" value="ECO:0007669"/>
    <property type="project" value="TreeGrafter"/>
</dbReference>
<dbReference type="KEGG" id="csty:KN1_18130"/>
<dbReference type="InterPro" id="IPR004666">
    <property type="entry name" value="Rp_bS6_RimK/Lys_biosynth_LsyX"/>
</dbReference>
<evidence type="ECO:0000313" key="13">
    <source>
        <dbReference type="Proteomes" id="UP000825123"/>
    </source>
</evidence>
<keyword evidence="8" id="KW-0460">Magnesium</keyword>
<comment type="cofactor">
    <cofactor evidence="1">
        <name>Mg(2+)</name>
        <dbReference type="ChEBI" id="CHEBI:18420"/>
    </cofactor>
</comment>
<dbReference type="Gene3D" id="3.40.50.20">
    <property type="match status" value="1"/>
</dbReference>
<evidence type="ECO:0000256" key="1">
    <source>
        <dbReference type="ARBA" id="ARBA00001946"/>
    </source>
</evidence>
<dbReference type="Gene3D" id="3.30.1490.20">
    <property type="entry name" value="ATP-grasp fold, A domain"/>
    <property type="match status" value="1"/>
</dbReference>
<dbReference type="NCBIfam" id="TIGR00768">
    <property type="entry name" value="rimK_fam"/>
    <property type="match status" value="1"/>
</dbReference>
<dbReference type="Gene3D" id="3.30.470.20">
    <property type="entry name" value="ATP-grasp fold, B domain"/>
    <property type="match status" value="1"/>
</dbReference>
<dbReference type="PROSITE" id="PS50975">
    <property type="entry name" value="ATP_GRASP"/>
    <property type="match status" value="1"/>
</dbReference>
<dbReference type="AlphaFoldDB" id="A0A8D5ZJE1"/>
<evidence type="ECO:0000256" key="6">
    <source>
        <dbReference type="ARBA" id="ARBA00022741"/>
    </source>
</evidence>
<comment type="pathway">
    <text evidence="9">Amino-acid biosynthesis.</text>
</comment>
<dbReference type="GeneID" id="66163538"/>
<evidence type="ECO:0000313" key="12">
    <source>
        <dbReference type="EMBL" id="BCU70516.1"/>
    </source>
</evidence>
<reference evidence="12 13" key="1">
    <citation type="submission" date="2021-04" db="EMBL/GenBank/DDBJ databases">
        <title>Complete genome sequence of Stygiolobus sp. KN-1.</title>
        <authorList>
            <person name="Nakamura K."/>
            <person name="Sakai H."/>
            <person name="Kurosawa N."/>
        </authorList>
    </citation>
    <scope>NUCLEOTIDE SEQUENCE [LARGE SCALE GENOMIC DNA]</scope>
    <source>
        <strain evidence="12 13">KN-1</strain>
    </source>
</reference>
<keyword evidence="5" id="KW-0479">Metal-binding</keyword>
<dbReference type="FunFam" id="3.30.470.20:FF:000058">
    <property type="entry name" value="Alpha-aminoadipate--LysW ligase LysX protein"/>
    <property type="match status" value="1"/>
</dbReference>
<dbReference type="SUPFAM" id="SSF52440">
    <property type="entry name" value="PreATP-grasp domain"/>
    <property type="match status" value="1"/>
</dbReference>
<evidence type="ECO:0000256" key="3">
    <source>
        <dbReference type="ARBA" id="ARBA00022598"/>
    </source>
</evidence>
<dbReference type="PANTHER" id="PTHR21621">
    <property type="entry name" value="RIBOSOMAL PROTEIN S6 MODIFICATION PROTEIN"/>
    <property type="match status" value="1"/>
</dbReference>
<keyword evidence="3 12" id="KW-0436">Ligase</keyword>
<dbReference type="GO" id="GO:0005737">
    <property type="term" value="C:cytoplasm"/>
    <property type="evidence" value="ECO:0007669"/>
    <property type="project" value="TreeGrafter"/>
</dbReference>
<name>A0A8D5ZJE1_9CREN</name>
<dbReference type="InterPro" id="IPR013815">
    <property type="entry name" value="ATP_grasp_subdomain_1"/>
</dbReference>
<dbReference type="Proteomes" id="UP000825123">
    <property type="component" value="Chromosome"/>
</dbReference>
<dbReference type="PANTHER" id="PTHR21621:SF2">
    <property type="entry name" value="COENZYME GAMMA-F420-2:ALPHA-L-GLUTAMATE LIGASE"/>
    <property type="match status" value="1"/>
</dbReference>
<dbReference type="InterPro" id="IPR016185">
    <property type="entry name" value="PreATP-grasp_dom_sf"/>
</dbReference>
<dbReference type="InterPro" id="IPR054562">
    <property type="entry name" value="LysX/ArgX_preATP_grasp"/>
</dbReference>
<dbReference type="FunFam" id="3.30.1490.20:FF:000025">
    <property type="entry name" value="Alpha-aminoadipate--LysW ligase LysX protein"/>
    <property type="match status" value="1"/>
</dbReference>
<dbReference type="Pfam" id="PF22626">
    <property type="entry name" value="LysX_preATP_grasp"/>
    <property type="match status" value="1"/>
</dbReference>
<dbReference type="SUPFAM" id="SSF56059">
    <property type="entry name" value="Glutathione synthetase ATP-binding domain-like"/>
    <property type="match status" value="1"/>
</dbReference>
<evidence type="ECO:0000256" key="10">
    <source>
        <dbReference type="PROSITE-ProRule" id="PRU00409"/>
    </source>
</evidence>
<evidence type="ECO:0000259" key="11">
    <source>
        <dbReference type="PROSITE" id="PS50975"/>
    </source>
</evidence>
<dbReference type="InterPro" id="IPR011870">
    <property type="entry name" value="LysX_arch"/>
</dbReference>
<evidence type="ECO:0000256" key="5">
    <source>
        <dbReference type="ARBA" id="ARBA00022723"/>
    </source>
</evidence>
<evidence type="ECO:0000256" key="7">
    <source>
        <dbReference type="ARBA" id="ARBA00022840"/>
    </source>
</evidence>
<accession>A0A8D5ZJE1</accession>
<dbReference type="Pfam" id="PF08443">
    <property type="entry name" value="RimK"/>
    <property type="match status" value="1"/>
</dbReference>
<evidence type="ECO:0000256" key="2">
    <source>
        <dbReference type="ARBA" id="ARBA00006239"/>
    </source>
</evidence>
<evidence type="ECO:0000256" key="4">
    <source>
        <dbReference type="ARBA" id="ARBA00022605"/>
    </source>
</evidence>
<sequence>MILGVSYDLVRWEERNLIEEAKKLGHSVVPIFTKDFYTFLGDSSNLNLEADVIIQRNTSHARAILTSLIFEGYNYKVINDSTTLNKCENKLYTLALLNKHNIKIPVTLITFSREKALESTEKLGYPVVVKPIEGSWGRMVAKANDKDTLMSLLEYQEYTSSQYRYAYFIQEFVEKPSRDIRIFVIGDEAPVGIYRVNERNWKTNTALGARAEPLKIDDELEDLALKVKEVIGGFFLGIDIFEDKERGYIVNEVNGVPEYKNTVRVNNFNVSQFLVKKIAEWVKK</sequence>
<protein>
    <submittedName>
        <fullName evidence="12">Alpha-aminoadipate--lysW ligase</fullName>
    </submittedName>
</protein>
<evidence type="ECO:0000256" key="8">
    <source>
        <dbReference type="ARBA" id="ARBA00022842"/>
    </source>
</evidence>
<dbReference type="RefSeq" id="WP_221290631.1">
    <property type="nucleotide sequence ID" value="NZ_AP024597.1"/>
</dbReference>
<dbReference type="EMBL" id="AP024597">
    <property type="protein sequence ID" value="BCU70516.1"/>
    <property type="molecule type" value="Genomic_DNA"/>
</dbReference>
<keyword evidence="13" id="KW-1185">Reference proteome</keyword>